<dbReference type="EMBL" id="RBQG01000267">
    <property type="protein sequence ID" value="RMP09369.1"/>
    <property type="molecule type" value="Genomic_DNA"/>
</dbReference>
<protein>
    <recommendedName>
        <fullName evidence="2">Teneurin-like YD-shell domain-containing protein</fullName>
    </recommendedName>
</protein>
<dbReference type="NCBIfam" id="TIGR03696">
    <property type="entry name" value="Rhs_assc_core"/>
    <property type="match status" value="1"/>
</dbReference>
<dbReference type="AlphaFoldDB" id="A0A3M4AR74"/>
<reference evidence="3 4" key="1">
    <citation type="submission" date="2018-08" db="EMBL/GenBank/DDBJ databases">
        <title>Recombination of ecologically and evolutionarily significant loci maintains genetic cohesion in the Pseudomonas syringae species complex.</title>
        <authorList>
            <person name="Dillon M."/>
            <person name="Thakur S."/>
            <person name="Almeida R.N.D."/>
            <person name="Weir B.S."/>
            <person name="Guttman D.S."/>
        </authorList>
    </citation>
    <scope>NUCLEOTIDE SEQUENCE [LARGE SCALE GENOMIC DNA]</scope>
    <source>
        <strain evidence="3 4">ICMP 4330</strain>
    </source>
</reference>
<dbReference type="InterPro" id="IPR050708">
    <property type="entry name" value="T6SS_VgrG/RHS"/>
</dbReference>
<dbReference type="InterPro" id="IPR056823">
    <property type="entry name" value="TEN-like_YD-shell"/>
</dbReference>
<evidence type="ECO:0000256" key="1">
    <source>
        <dbReference type="ARBA" id="ARBA00022737"/>
    </source>
</evidence>
<evidence type="ECO:0000313" key="4">
    <source>
        <dbReference type="Proteomes" id="UP000267908"/>
    </source>
</evidence>
<accession>A0A3M4AR74</accession>
<evidence type="ECO:0000259" key="2">
    <source>
        <dbReference type="Pfam" id="PF25023"/>
    </source>
</evidence>
<evidence type="ECO:0000313" key="3">
    <source>
        <dbReference type="EMBL" id="RMP09369.1"/>
    </source>
</evidence>
<dbReference type="InterPro" id="IPR022385">
    <property type="entry name" value="Rhs_assc_core"/>
</dbReference>
<organism evidence="3 4">
    <name type="scientific">Pseudomonas syringae pv. delphinii</name>
    <dbReference type="NCBI Taxonomy" id="192088"/>
    <lineage>
        <taxon>Bacteria</taxon>
        <taxon>Pseudomonadati</taxon>
        <taxon>Pseudomonadota</taxon>
        <taxon>Gammaproteobacteria</taxon>
        <taxon>Pseudomonadales</taxon>
        <taxon>Pseudomonadaceae</taxon>
        <taxon>Pseudomonas</taxon>
    </lineage>
</organism>
<proteinExistence type="predicted"/>
<feature type="domain" description="Teneurin-like YD-shell" evidence="2">
    <location>
        <begin position="9"/>
        <end position="147"/>
    </location>
</feature>
<comment type="caution">
    <text evidence="3">The sequence shown here is derived from an EMBL/GenBank/DDBJ whole genome shotgun (WGS) entry which is preliminary data.</text>
</comment>
<dbReference type="PANTHER" id="PTHR32305">
    <property type="match status" value="1"/>
</dbReference>
<gene>
    <name evidence="3" type="ORF">ALQ28_01863</name>
</gene>
<dbReference type="Pfam" id="PF25023">
    <property type="entry name" value="TEN_YD-shell"/>
    <property type="match status" value="1"/>
</dbReference>
<dbReference type="PANTHER" id="PTHR32305:SF15">
    <property type="entry name" value="PROTEIN RHSA-RELATED"/>
    <property type="match status" value="1"/>
</dbReference>
<dbReference type="RefSeq" id="WP_259640100.1">
    <property type="nucleotide sequence ID" value="NZ_RBQG01000267.1"/>
</dbReference>
<sequence length="358" mass="39753">MTSSNQAVLCRYSYDPLDRLASSSPVGQADLQRFYQQNRLATEIQGALRRTVFQHEDLLLAQQRRVDGALETTLLATDQQRSVLQLVDKAGTEPIAYSPYGHHPAESGLTSLLGFNGERRDPVTGHYLLGNGYRAYNPVLMRFNSPDSLSPFGEGGLNAYRYVGGDPVGFGDPTGHISFKQIFDLLHSDAYLRRVSMDKARAKNPILSSMLDNEVAHDPKRVDLNLDDSSIVTPVATSSAGSSKGSVNELSSQSEGLLSRRDFKRYRSVLDSKLNISGAKTIKAMNTMDRHIKKRVDAVAKIKKHFEVRIRIGLGNSNNKTSLVRYTKMESDIDHDYALFKKNMSRVRTGEPAGLSRD</sequence>
<dbReference type="Gene3D" id="2.180.10.10">
    <property type="entry name" value="RHS repeat-associated core"/>
    <property type="match status" value="1"/>
</dbReference>
<dbReference type="Proteomes" id="UP000267908">
    <property type="component" value="Unassembled WGS sequence"/>
</dbReference>
<name>A0A3M4AR74_9PSED</name>
<keyword evidence="1" id="KW-0677">Repeat</keyword>